<dbReference type="RefSeq" id="WP_136404821.1">
    <property type="nucleotide sequence ID" value="NZ_JARXRQ010000024.1"/>
</dbReference>
<evidence type="ECO:0000256" key="1">
    <source>
        <dbReference type="ARBA" id="ARBA00000898"/>
    </source>
</evidence>
<evidence type="ECO:0000256" key="10">
    <source>
        <dbReference type="ARBA" id="ARBA00031051"/>
    </source>
</evidence>
<dbReference type="GO" id="GO:0046872">
    <property type="term" value="F:metal ion binding"/>
    <property type="evidence" value="ECO:0007669"/>
    <property type="project" value="UniProtKB-KW"/>
</dbReference>
<evidence type="ECO:0000256" key="6">
    <source>
        <dbReference type="ARBA" id="ARBA00020092"/>
    </source>
</evidence>
<keyword evidence="7 11" id="KW-0479">Metal-binding</keyword>
<dbReference type="InterPro" id="IPR023214">
    <property type="entry name" value="HAD_sf"/>
</dbReference>
<evidence type="ECO:0000256" key="5">
    <source>
        <dbReference type="ARBA" id="ARBA00013066"/>
    </source>
</evidence>
<dbReference type="Proteomes" id="UP000306236">
    <property type="component" value="Unassembled WGS sequence"/>
</dbReference>
<comment type="caution">
    <text evidence="12">The sequence shown here is derived from an EMBL/GenBank/DDBJ whole genome shotgun (WGS) entry which is preliminary data.</text>
</comment>
<keyword evidence="8" id="KW-0378">Hydrolase</keyword>
<dbReference type="GO" id="GO:0019143">
    <property type="term" value="F:3-deoxy-manno-octulosonate-8-phosphatase activity"/>
    <property type="evidence" value="ECO:0007669"/>
    <property type="project" value="UniProtKB-EC"/>
</dbReference>
<dbReference type="GO" id="GO:0008781">
    <property type="term" value="F:N-acylneuraminate cytidylyltransferase activity"/>
    <property type="evidence" value="ECO:0007669"/>
    <property type="project" value="TreeGrafter"/>
</dbReference>
<dbReference type="SUPFAM" id="SSF56784">
    <property type="entry name" value="HAD-like"/>
    <property type="match status" value="1"/>
</dbReference>
<feature type="binding site" evidence="11">
    <location>
        <position position="27"/>
    </location>
    <ligand>
        <name>Mg(2+)</name>
        <dbReference type="ChEBI" id="CHEBI:18420"/>
    </ligand>
</feature>
<dbReference type="SFLD" id="SFLDG01138">
    <property type="entry name" value="C1.6.2:_Deoxy-d-mannose-octulo"/>
    <property type="match status" value="1"/>
</dbReference>
<dbReference type="InterPro" id="IPR010023">
    <property type="entry name" value="KdsC_fam"/>
</dbReference>
<comment type="subunit">
    <text evidence="4">Homotetramer.</text>
</comment>
<evidence type="ECO:0000256" key="3">
    <source>
        <dbReference type="ARBA" id="ARBA00005893"/>
    </source>
</evidence>
<keyword evidence="13" id="KW-1185">Reference proteome</keyword>
<dbReference type="AlphaFoldDB" id="A0A4V3YXU8"/>
<name>A0A4V3YXU8_9BURK</name>
<accession>A0A4V3YXU8</accession>
<feature type="binding site" evidence="11">
    <location>
        <position position="120"/>
    </location>
    <ligand>
        <name>Mg(2+)</name>
        <dbReference type="ChEBI" id="CHEBI:18420"/>
    </ligand>
</feature>
<proteinExistence type="inferred from homology"/>
<comment type="catalytic activity">
    <reaction evidence="1">
        <text>3-deoxy-alpha-D-manno-2-octulosonate-8-phosphate + H2O = 3-deoxy-alpha-D-manno-oct-2-ulosonate + phosphate</text>
        <dbReference type="Rhea" id="RHEA:11500"/>
        <dbReference type="ChEBI" id="CHEBI:15377"/>
        <dbReference type="ChEBI" id="CHEBI:43474"/>
        <dbReference type="ChEBI" id="CHEBI:85985"/>
        <dbReference type="ChEBI" id="CHEBI:85986"/>
        <dbReference type="EC" id="3.1.3.45"/>
    </reaction>
</comment>
<dbReference type="NCBIfam" id="TIGR01670">
    <property type="entry name" value="KdsC-phosphatas"/>
    <property type="match status" value="1"/>
</dbReference>
<dbReference type="SFLD" id="SFLDG01136">
    <property type="entry name" value="C1.6:_Phosphoserine_Phosphatas"/>
    <property type="match status" value="1"/>
</dbReference>
<dbReference type="CDD" id="cd01630">
    <property type="entry name" value="HAD_KDO-like"/>
    <property type="match status" value="1"/>
</dbReference>
<feature type="binding site" evidence="11">
    <location>
        <position position="29"/>
    </location>
    <ligand>
        <name>substrate</name>
    </ligand>
</feature>
<dbReference type="PANTHER" id="PTHR21485">
    <property type="entry name" value="HAD SUPERFAMILY MEMBERS CMAS AND KDSC"/>
    <property type="match status" value="1"/>
</dbReference>
<evidence type="ECO:0000256" key="4">
    <source>
        <dbReference type="ARBA" id="ARBA00011881"/>
    </source>
</evidence>
<evidence type="ECO:0000313" key="13">
    <source>
        <dbReference type="Proteomes" id="UP000306236"/>
    </source>
</evidence>
<dbReference type="OrthoDB" id="9805604at2"/>
<dbReference type="EMBL" id="SSWX01000001">
    <property type="protein sequence ID" value="THJ36562.1"/>
    <property type="molecule type" value="Genomic_DNA"/>
</dbReference>
<dbReference type="SFLD" id="SFLDS00003">
    <property type="entry name" value="Haloacid_Dehalogenase"/>
    <property type="match status" value="1"/>
</dbReference>
<evidence type="ECO:0000256" key="2">
    <source>
        <dbReference type="ARBA" id="ARBA00001946"/>
    </source>
</evidence>
<dbReference type="Pfam" id="PF08282">
    <property type="entry name" value="Hydrolase_3"/>
    <property type="match status" value="1"/>
</dbReference>
<dbReference type="InterPro" id="IPR036412">
    <property type="entry name" value="HAD-like_sf"/>
</dbReference>
<evidence type="ECO:0000256" key="7">
    <source>
        <dbReference type="ARBA" id="ARBA00022723"/>
    </source>
</evidence>
<dbReference type="InterPro" id="IPR050793">
    <property type="entry name" value="CMP-NeuNAc_synthase"/>
</dbReference>
<comment type="cofactor">
    <cofactor evidence="2 11">
        <name>Mg(2+)</name>
        <dbReference type="ChEBI" id="CHEBI:18420"/>
    </cofactor>
</comment>
<sequence>MPAISIARRFDENLLNRALPVRVVFFDVDGVLTDGGLYFGPEGEAIKRFHTLDGHGIKLLSQAGITPAVITGRDSAALRLRLKALGVVHAVYGTENKLPAAQALLDQLGLTWQQAACMGDDWPDLPVLTHCALACAPPNAHVEVLGVADYVTQAEGGRGAVREFCDLLLMASGHYGASLQQALAGHAAVPVATDAQGAV</sequence>
<dbReference type="PANTHER" id="PTHR21485:SF3">
    <property type="entry name" value="N-ACYLNEURAMINATE CYTIDYLYLTRANSFERASE"/>
    <property type="match status" value="1"/>
</dbReference>
<reference evidence="12 13" key="1">
    <citation type="submission" date="2019-04" db="EMBL/GenBank/DDBJ databases">
        <title>Lampropedia sp YIM MLB12 draf genome.</title>
        <authorList>
            <person name="Wang Y.-X."/>
        </authorList>
    </citation>
    <scope>NUCLEOTIDE SEQUENCE [LARGE SCALE GENOMIC DNA]</scope>
    <source>
        <strain evidence="12 13">YIM MLB12</strain>
    </source>
</reference>
<evidence type="ECO:0000256" key="9">
    <source>
        <dbReference type="ARBA" id="ARBA00022842"/>
    </source>
</evidence>
<evidence type="ECO:0000313" key="12">
    <source>
        <dbReference type="EMBL" id="THJ36562.1"/>
    </source>
</evidence>
<protein>
    <recommendedName>
        <fullName evidence="6">3-deoxy-D-manno-octulosonate 8-phosphate phosphatase KdsC</fullName>
        <ecNumber evidence="5">3.1.3.45</ecNumber>
    </recommendedName>
    <alternativeName>
        <fullName evidence="10">KDO 8-P phosphatase</fullName>
    </alternativeName>
</protein>
<keyword evidence="9 11" id="KW-0460">Magnesium</keyword>
<evidence type="ECO:0000256" key="11">
    <source>
        <dbReference type="PIRSR" id="PIRSR006118-2"/>
    </source>
</evidence>
<gene>
    <name evidence="12" type="ORF">E8K88_01320</name>
</gene>
<dbReference type="EC" id="3.1.3.45" evidence="5"/>
<dbReference type="PIRSF" id="PIRSF006118">
    <property type="entry name" value="KDO8-P_Ptase"/>
    <property type="match status" value="1"/>
</dbReference>
<organism evidence="12 13">
    <name type="scientific">Lampropedia aestuarii</name>
    <dbReference type="NCBI Taxonomy" id="2562762"/>
    <lineage>
        <taxon>Bacteria</taxon>
        <taxon>Pseudomonadati</taxon>
        <taxon>Pseudomonadota</taxon>
        <taxon>Betaproteobacteria</taxon>
        <taxon>Burkholderiales</taxon>
        <taxon>Comamonadaceae</taxon>
        <taxon>Lampropedia</taxon>
    </lineage>
</organism>
<dbReference type="FunFam" id="3.40.50.1000:FF:000029">
    <property type="entry name" value="3-deoxy-D-manno-octulosonate 8-phosphate phosphatase KdsC"/>
    <property type="match status" value="1"/>
</dbReference>
<comment type="similarity">
    <text evidence="3">Belongs to the KdsC family.</text>
</comment>
<dbReference type="Gene3D" id="3.40.50.1000">
    <property type="entry name" value="HAD superfamily/HAD-like"/>
    <property type="match status" value="1"/>
</dbReference>
<evidence type="ECO:0000256" key="8">
    <source>
        <dbReference type="ARBA" id="ARBA00022801"/>
    </source>
</evidence>